<dbReference type="SUPFAM" id="SSF55073">
    <property type="entry name" value="Nucleotide cyclase"/>
    <property type="match status" value="1"/>
</dbReference>
<organism evidence="4 5">
    <name type="scientific">Shewanella hanedai</name>
    <name type="common">Alteromonas hanedai</name>
    <dbReference type="NCBI Taxonomy" id="25"/>
    <lineage>
        <taxon>Bacteria</taxon>
        <taxon>Pseudomonadati</taxon>
        <taxon>Pseudomonadota</taxon>
        <taxon>Gammaproteobacteria</taxon>
        <taxon>Alteromonadales</taxon>
        <taxon>Shewanellaceae</taxon>
        <taxon>Shewanella</taxon>
    </lineage>
</organism>
<dbReference type="Gene3D" id="3.30.70.270">
    <property type="match status" value="1"/>
</dbReference>
<dbReference type="PANTHER" id="PTHR46663:SF2">
    <property type="entry name" value="GGDEF DOMAIN-CONTAINING PROTEIN"/>
    <property type="match status" value="1"/>
</dbReference>
<evidence type="ECO:0000313" key="4">
    <source>
        <dbReference type="EMBL" id="TRY13448.1"/>
    </source>
</evidence>
<dbReference type="CDD" id="cd01949">
    <property type="entry name" value="GGDEF"/>
    <property type="match status" value="1"/>
</dbReference>
<keyword evidence="2" id="KW-1133">Transmembrane helix</keyword>
<dbReference type="EMBL" id="VKGK01000019">
    <property type="protein sequence ID" value="TRY13448.1"/>
    <property type="molecule type" value="Genomic_DNA"/>
</dbReference>
<dbReference type="Proteomes" id="UP000318126">
    <property type="component" value="Unassembled WGS sequence"/>
</dbReference>
<dbReference type="FunFam" id="3.30.70.270:FF:000001">
    <property type="entry name" value="Diguanylate cyclase domain protein"/>
    <property type="match status" value="1"/>
</dbReference>
<evidence type="ECO:0000259" key="3">
    <source>
        <dbReference type="PROSITE" id="PS50887"/>
    </source>
</evidence>
<dbReference type="OrthoDB" id="766410at2"/>
<feature type="transmembrane region" description="Helical" evidence="2">
    <location>
        <begin position="68"/>
        <end position="87"/>
    </location>
</feature>
<dbReference type="PANTHER" id="PTHR46663">
    <property type="entry name" value="DIGUANYLATE CYCLASE DGCT-RELATED"/>
    <property type="match status" value="1"/>
</dbReference>
<dbReference type="InterPro" id="IPR029787">
    <property type="entry name" value="Nucleotide_cyclase"/>
</dbReference>
<evidence type="ECO:0000313" key="5">
    <source>
        <dbReference type="Proteomes" id="UP000318126"/>
    </source>
</evidence>
<dbReference type="InterPro" id="IPR000160">
    <property type="entry name" value="GGDEF_dom"/>
</dbReference>
<feature type="domain" description="GGDEF" evidence="3">
    <location>
        <begin position="133"/>
        <end position="265"/>
    </location>
</feature>
<evidence type="ECO:0000256" key="2">
    <source>
        <dbReference type="SAM" id="Phobius"/>
    </source>
</evidence>
<dbReference type="RefSeq" id="WP_144041104.1">
    <property type="nucleotide sequence ID" value="NZ_BMPL01000017.1"/>
</dbReference>
<dbReference type="GO" id="GO:0003824">
    <property type="term" value="F:catalytic activity"/>
    <property type="evidence" value="ECO:0007669"/>
    <property type="project" value="UniProtKB-ARBA"/>
</dbReference>
<keyword evidence="2" id="KW-0472">Membrane</keyword>
<dbReference type="NCBIfam" id="TIGR00254">
    <property type="entry name" value="GGDEF"/>
    <property type="match status" value="1"/>
</dbReference>
<gene>
    <name evidence="4" type="ORF">FN961_15580</name>
</gene>
<protein>
    <submittedName>
        <fullName evidence="4">GGDEF domain-containing protein</fullName>
    </submittedName>
</protein>
<evidence type="ECO:0000256" key="1">
    <source>
        <dbReference type="ARBA" id="ARBA00001946"/>
    </source>
</evidence>
<dbReference type="InterPro" id="IPR052163">
    <property type="entry name" value="DGC-Regulatory_Protein"/>
</dbReference>
<comment type="cofactor">
    <cofactor evidence="1">
        <name>Mg(2+)</name>
        <dbReference type="ChEBI" id="CHEBI:18420"/>
    </cofactor>
</comment>
<dbReference type="InterPro" id="IPR043128">
    <property type="entry name" value="Rev_trsase/Diguanyl_cyclase"/>
</dbReference>
<sequence length="267" mass="29895">MSNIAIALVTTGLLGLISALSPTRQICNIPDHQHNGWVLLLTMIFMFIIGYLGYIWMLIDRDIGSLELIVATIFCGGGAFVFVISRMSKETIFKLQQTVHEKHYQAHHDPLTNLANRHQFYDELDKLIDDEHHIFSCLMMDLNDFKMVNDTLGHAEGDHVLQVVAERIRRSLPKGGIAARLGGDEFTVVLPDTKIAEAVEVAKIIQQALSEDIQCENHALVVGISVGIAEYPKHGPDKKSIMKHADVAMYKAKATDRGYRVYSRDID</sequence>
<dbReference type="PROSITE" id="PS50887">
    <property type="entry name" value="GGDEF"/>
    <property type="match status" value="1"/>
</dbReference>
<name>A0A553JLW9_SHEHA</name>
<feature type="transmembrane region" description="Helical" evidence="2">
    <location>
        <begin position="35"/>
        <end position="56"/>
    </location>
</feature>
<dbReference type="AlphaFoldDB" id="A0A553JLW9"/>
<proteinExistence type="predicted"/>
<comment type="caution">
    <text evidence="4">The sequence shown here is derived from an EMBL/GenBank/DDBJ whole genome shotgun (WGS) entry which is preliminary data.</text>
</comment>
<dbReference type="Pfam" id="PF00990">
    <property type="entry name" value="GGDEF"/>
    <property type="match status" value="1"/>
</dbReference>
<accession>A0A553JLW9</accession>
<keyword evidence="5" id="KW-1185">Reference proteome</keyword>
<reference evidence="5" key="1">
    <citation type="submission" date="2019-07" db="EMBL/GenBank/DDBJ databases">
        <title>Shewanella sp. YLB-08 draft genomic sequence.</title>
        <authorList>
            <person name="Yu L."/>
        </authorList>
    </citation>
    <scope>NUCLEOTIDE SEQUENCE [LARGE SCALE GENOMIC DNA]</scope>
    <source>
        <strain evidence="5">JCM 20706</strain>
    </source>
</reference>
<dbReference type="SMART" id="SM00267">
    <property type="entry name" value="GGDEF"/>
    <property type="match status" value="1"/>
</dbReference>
<keyword evidence="2" id="KW-0812">Transmembrane</keyword>